<feature type="compositionally biased region" description="Basic and acidic residues" evidence="1">
    <location>
        <begin position="249"/>
        <end position="258"/>
    </location>
</feature>
<feature type="compositionally biased region" description="Polar residues" evidence="1">
    <location>
        <begin position="319"/>
        <end position="330"/>
    </location>
</feature>
<feature type="compositionally biased region" description="Basic residues" evidence="1">
    <location>
        <begin position="196"/>
        <end position="215"/>
    </location>
</feature>
<dbReference type="PANTHER" id="PTHR32010:SF18">
    <property type="entry name" value="DUF789 FAMILY PROTEIN"/>
    <property type="match status" value="1"/>
</dbReference>
<dbReference type="OrthoDB" id="1920576at2759"/>
<name>A0A6I9S0G9_ELAGV</name>
<feature type="region of interest" description="Disordered" evidence="1">
    <location>
        <begin position="480"/>
        <end position="507"/>
    </location>
</feature>
<dbReference type="Proteomes" id="UP000504607">
    <property type="component" value="Chromosome 12"/>
</dbReference>
<feature type="compositionally biased region" description="Polar residues" evidence="1">
    <location>
        <begin position="278"/>
        <end position="296"/>
    </location>
</feature>
<evidence type="ECO:0000313" key="2">
    <source>
        <dbReference type="Proteomes" id="UP000504607"/>
    </source>
</evidence>
<organism evidence="2 4">
    <name type="scientific">Elaeis guineensis var. tenera</name>
    <name type="common">Oil palm</name>
    <dbReference type="NCBI Taxonomy" id="51953"/>
    <lineage>
        <taxon>Eukaryota</taxon>
        <taxon>Viridiplantae</taxon>
        <taxon>Streptophyta</taxon>
        <taxon>Embryophyta</taxon>
        <taxon>Tracheophyta</taxon>
        <taxon>Spermatophyta</taxon>
        <taxon>Magnoliopsida</taxon>
        <taxon>Liliopsida</taxon>
        <taxon>Arecaceae</taxon>
        <taxon>Arecoideae</taxon>
        <taxon>Cocoseae</taxon>
        <taxon>Elaeidinae</taxon>
        <taxon>Elaeis</taxon>
    </lineage>
</organism>
<evidence type="ECO:0000313" key="3">
    <source>
        <dbReference type="RefSeq" id="XP_010935537.1"/>
    </source>
</evidence>
<evidence type="ECO:0000313" key="4">
    <source>
        <dbReference type="RefSeq" id="XP_010935538.1"/>
    </source>
</evidence>
<gene>
    <name evidence="3 4" type="primary">LOC105055429</name>
</gene>
<keyword evidence="2" id="KW-1185">Reference proteome</keyword>
<dbReference type="RefSeq" id="XP_010935537.1">
    <property type="nucleotide sequence ID" value="XM_010937235.3"/>
</dbReference>
<dbReference type="RefSeq" id="XP_010935538.1">
    <property type="nucleotide sequence ID" value="XM_010937236.3"/>
</dbReference>
<dbReference type="PANTHER" id="PTHR32010">
    <property type="entry name" value="PHOTOSYSTEM II STABILITY/ASSEMBLY FACTOR HCF136, CHLOROPLASTIC"/>
    <property type="match status" value="1"/>
</dbReference>
<reference evidence="3 4" key="1">
    <citation type="submission" date="2025-04" db="UniProtKB">
        <authorList>
            <consortium name="RefSeq"/>
        </authorList>
    </citation>
    <scope>IDENTIFICATION</scope>
</reference>
<evidence type="ECO:0000256" key="1">
    <source>
        <dbReference type="SAM" id="MobiDB-lite"/>
    </source>
</evidence>
<dbReference type="Pfam" id="PF05623">
    <property type="entry name" value="DUF789"/>
    <property type="match status" value="1"/>
</dbReference>
<accession>A0A6I9S0G9</accession>
<feature type="region of interest" description="Disordered" evidence="1">
    <location>
        <begin position="192"/>
        <end position="330"/>
    </location>
</feature>
<dbReference type="InterPro" id="IPR008507">
    <property type="entry name" value="DUF789"/>
</dbReference>
<feature type="region of interest" description="Disordered" evidence="1">
    <location>
        <begin position="527"/>
        <end position="571"/>
    </location>
</feature>
<protein>
    <submittedName>
        <fullName evidence="3">Uncharacterized protein LOC105055429</fullName>
    </submittedName>
</protein>
<sequence>MPCGHSRTNSNVEKVAERRSRTLFKRSLDHSKYKFCSKECEAPGHASRNCEQRGIIFTLVALELDAYWKLAPLLPSLQGVDVRNHLRSGAPSDMDGLGSSSPPQAIIFHLDLPKEQKINLLECTDSTNPLLVCNSSRGVVLGESNNRKSKPFSNSSGTRTGCLVSDHFSGSVCDSLNAVDSDFLVSEIPKGDKSVKRNSRKKGKKKGKQYKRATRKQVTSGLEIQNEQSVCSPVSDTTTNSDLVCLGERTSEHSESEKATFPSLSIEDTTAEKDDSENNNIYTDCPTTLMSSTSYSDEIDESDQIASLSQESAGKESSYDSATSVNNASNTAQTPEIVLTIFDENNKNVNLKQNSNFSDNSPSISSDSYSTPMLDSYLNDWNSNISENSIDDVETLLSVKDANGLSSSGGGMTSDSRNSDTSCHTAINLCDMNTEMLSDGCIGNSCWSNDVVNICNGTERAQCSSEACSSNDFLPVSGKRGRRARKMTGVSQNGPNRFHGPTGKENNHSVWQKVQKIDTEAPIHETEAIKAVAPQDNTSSKGSNARIRSGTSVGLKQNQSGKPRRNSSSDEVVKADLCKVASDTVNTSEVASKLIDGNSVHHGRKKASSAFKQAYQYSRKASYAAKVSMNRASKNHVPPNEGMPILPQVNHGKHISTGLRSPCSADYQQLLAAPADKIDHFHPEPQQKAQNYIEEVASSGNSDDTVCGMSSSTAYDDIGASPSDSSDQVYVEVTSDSSSTKYSREEPCLTDSEGNQCLKLETESSHMEWNKPDGGTGSVLQKWVPVGRKESTVCNMSHLKNIKVSVVEDLVPDKSDSWNVKTEVSTSNTRHFTPLTGGGFPCSSPRAEDKVFSSVEADQANSILRNHSHVAEESGGALAVSNCQSHEVKTQCFSRSETDLDKIIEAVHDAHKLHIVADIAHLASGSPLADFEGFLYSASPVIGQTHSIRSCRTCFKEQLIGDSLCSHQIPSISLKSLWQWYEEPGCFGLEVKAQDYHKSKRLHNGYSEFSAYFVPYLSAVQLFGRSRNTRNDSPDEVAIASEVDKRLKTPSNLCSLPIFSMLLPQPSKVIHTCLSESSSSAKDEFCDRLDRSACKGDVELIFEYFESDQPPWRRPLFEKINELVGGDTLSHCRAFGDPLNLESINLHDLHPASWYSVAWYPIYRIPDCNFHAAFLTYHSLGHFVHRSSSSKASDSLSCIVSPVVGLQTYNDKGECWFKLKDSFSKVIQNEEAQYSNPSEILKERLRTLKQVSNVMARASVFKGNQRSGNRHPDYEFFLSRSQ</sequence>
<feature type="compositionally biased region" description="Polar residues" evidence="1">
    <location>
        <begin position="549"/>
        <end position="561"/>
    </location>
</feature>
<dbReference type="GeneID" id="105055429"/>
<dbReference type="KEGG" id="egu:105055429"/>
<feature type="compositionally biased region" description="Polar residues" evidence="1">
    <location>
        <begin position="217"/>
        <end position="242"/>
    </location>
</feature>
<proteinExistence type="predicted"/>